<organism evidence="1 2">
    <name type="scientific">Nocardia jiangsuensis</name>
    <dbReference type="NCBI Taxonomy" id="1691563"/>
    <lineage>
        <taxon>Bacteria</taxon>
        <taxon>Bacillati</taxon>
        <taxon>Actinomycetota</taxon>
        <taxon>Actinomycetes</taxon>
        <taxon>Mycobacteriales</taxon>
        <taxon>Nocardiaceae</taxon>
        <taxon>Nocardia</taxon>
    </lineage>
</organism>
<reference evidence="2" key="1">
    <citation type="journal article" date="2019" name="Int. J. Syst. Evol. Microbiol.">
        <title>The Global Catalogue of Microorganisms (GCM) 10K type strain sequencing project: providing services to taxonomists for standard genome sequencing and annotation.</title>
        <authorList>
            <consortium name="The Broad Institute Genomics Platform"/>
            <consortium name="The Broad Institute Genome Sequencing Center for Infectious Disease"/>
            <person name="Wu L."/>
            <person name="Ma J."/>
        </authorList>
    </citation>
    <scope>NUCLEOTIDE SEQUENCE [LARGE SCALE GENOMIC DNA]</scope>
    <source>
        <strain evidence="2">CGMCC 4.7330</strain>
    </source>
</reference>
<proteinExistence type="predicted"/>
<evidence type="ECO:0000313" key="2">
    <source>
        <dbReference type="Proteomes" id="UP001595696"/>
    </source>
</evidence>
<dbReference type="EMBL" id="JBHSAX010000017">
    <property type="protein sequence ID" value="MFC3964476.1"/>
    <property type="molecule type" value="Genomic_DNA"/>
</dbReference>
<keyword evidence="2" id="KW-1185">Reference proteome</keyword>
<protein>
    <submittedName>
        <fullName evidence="1">Uncharacterized protein</fullName>
    </submittedName>
</protein>
<dbReference type="RefSeq" id="WP_378614232.1">
    <property type="nucleotide sequence ID" value="NZ_JBHSAX010000017.1"/>
</dbReference>
<name>A0ABV8DY77_9NOCA</name>
<dbReference type="Proteomes" id="UP001595696">
    <property type="component" value="Unassembled WGS sequence"/>
</dbReference>
<sequence>MNDLTGLFGVARDRGVGAAAEDYRLLVRAREYTDSVLLEPDTYDDIAELLADVLVGFDDEDVAWLLRPALALGRRALPEVPDTHSCRAELASLVSAAIADSVQRGDLPADHLDEALELAGIGTVVRCRRRIPRALRVESRVPDRAGRGDWCAGRRSLAGAVQWLELALARTAPSDAARPWRLARLSSHIGEAVRIPSWQHAQLTVPSMYVRRAKE</sequence>
<comment type="caution">
    <text evidence="1">The sequence shown here is derived from an EMBL/GenBank/DDBJ whole genome shotgun (WGS) entry which is preliminary data.</text>
</comment>
<evidence type="ECO:0000313" key="1">
    <source>
        <dbReference type="EMBL" id="MFC3964476.1"/>
    </source>
</evidence>
<accession>A0ABV8DY77</accession>
<gene>
    <name evidence="1" type="ORF">ACFO0B_21040</name>
</gene>